<comment type="caution">
    <text evidence="4">The sequence shown here is derived from an EMBL/GenBank/DDBJ whole genome shotgun (WGS) entry which is preliminary data.</text>
</comment>
<accession>A0A5N5N5X5</accession>
<dbReference type="SUPFAM" id="SSF47862">
    <property type="entry name" value="Saposin"/>
    <property type="match status" value="1"/>
</dbReference>
<sequence length="138" mass="16198">MMSPVIQLGFLLLCFVVAESCDVSYEPRLKNERENELLSRNDSSPHERDDVDKKGKIRCLVCRKLIKRMMPSISRKLKKKLDSACHIFIKVHQHSCMNKAAEIHKAMMEFWFPKKCPLLACRKLNMCKKKQIHPRVLM</sequence>
<proteinExistence type="predicted"/>
<name>A0A5N5N5X5_PANHP</name>
<evidence type="ECO:0000256" key="2">
    <source>
        <dbReference type="SAM" id="SignalP"/>
    </source>
</evidence>
<feature type="signal peptide" evidence="2">
    <location>
        <begin position="1"/>
        <end position="20"/>
    </location>
</feature>
<organism evidence="4 5">
    <name type="scientific">Pangasianodon hypophthalmus</name>
    <name type="common">Striped catfish</name>
    <name type="synonym">Helicophagus hypophthalmus</name>
    <dbReference type="NCBI Taxonomy" id="310915"/>
    <lineage>
        <taxon>Eukaryota</taxon>
        <taxon>Metazoa</taxon>
        <taxon>Chordata</taxon>
        <taxon>Craniata</taxon>
        <taxon>Vertebrata</taxon>
        <taxon>Euteleostomi</taxon>
        <taxon>Actinopterygii</taxon>
        <taxon>Neopterygii</taxon>
        <taxon>Teleostei</taxon>
        <taxon>Ostariophysi</taxon>
        <taxon>Siluriformes</taxon>
        <taxon>Pangasiidae</taxon>
        <taxon>Pangasianodon</taxon>
    </lineage>
</organism>
<dbReference type="InterPro" id="IPR011001">
    <property type="entry name" value="Saposin-like"/>
</dbReference>
<dbReference type="EMBL" id="VFJC01000011">
    <property type="protein sequence ID" value="KAB5561951.1"/>
    <property type="molecule type" value="Genomic_DNA"/>
</dbReference>
<feature type="chain" id="PRO_5024439047" description="Saposin B-type domain-containing protein" evidence="2">
    <location>
        <begin position="21"/>
        <end position="138"/>
    </location>
</feature>
<evidence type="ECO:0000259" key="3">
    <source>
        <dbReference type="PROSITE" id="PS50015"/>
    </source>
</evidence>
<dbReference type="AlphaFoldDB" id="A0A5N5N5X5"/>
<dbReference type="Proteomes" id="UP000327468">
    <property type="component" value="Chromosome 10"/>
</dbReference>
<feature type="domain" description="Saposin B-type" evidence="3">
    <location>
        <begin position="55"/>
        <end position="131"/>
    </location>
</feature>
<keyword evidence="1" id="KW-1015">Disulfide bond</keyword>
<evidence type="ECO:0000313" key="4">
    <source>
        <dbReference type="EMBL" id="KAB5561951.1"/>
    </source>
</evidence>
<gene>
    <name evidence="4" type="ORF">PHYPO_G00012380</name>
</gene>
<keyword evidence="5" id="KW-1185">Reference proteome</keyword>
<evidence type="ECO:0000313" key="5">
    <source>
        <dbReference type="Proteomes" id="UP000327468"/>
    </source>
</evidence>
<protein>
    <recommendedName>
        <fullName evidence="3">Saposin B-type domain-containing protein</fullName>
    </recommendedName>
</protein>
<evidence type="ECO:0000256" key="1">
    <source>
        <dbReference type="ARBA" id="ARBA00023157"/>
    </source>
</evidence>
<dbReference type="PROSITE" id="PS50015">
    <property type="entry name" value="SAP_B"/>
    <property type="match status" value="1"/>
</dbReference>
<reference evidence="4 5" key="1">
    <citation type="submission" date="2019-06" db="EMBL/GenBank/DDBJ databases">
        <title>A chromosome-scale genome assembly of the striped catfish, Pangasianodon hypophthalmus.</title>
        <authorList>
            <person name="Wen M."/>
            <person name="Zahm M."/>
            <person name="Roques C."/>
            <person name="Cabau C."/>
            <person name="Klopp C."/>
            <person name="Donnadieu C."/>
            <person name="Jouanno E."/>
            <person name="Avarre J.-C."/>
            <person name="Campet M."/>
            <person name="Ha T.T.T."/>
            <person name="Dugue R."/>
            <person name="Lampietro C."/>
            <person name="Louis A."/>
            <person name="Herpin A."/>
            <person name="Echchiki A."/>
            <person name="Berthelot C."/>
            <person name="Parey E."/>
            <person name="Roest-Crollius H."/>
            <person name="Braasch I."/>
            <person name="Postlethwait J."/>
            <person name="Bobe J."/>
            <person name="Montfort J."/>
            <person name="Bouchez O."/>
            <person name="Begum T."/>
            <person name="Schartl M."/>
            <person name="Guiguen Y."/>
        </authorList>
    </citation>
    <scope>NUCLEOTIDE SEQUENCE [LARGE SCALE GENOMIC DNA]</scope>
    <source>
        <strain evidence="4 5">Indonesia</strain>
        <tissue evidence="4">Blood</tissue>
    </source>
</reference>
<keyword evidence="2" id="KW-0732">Signal</keyword>
<dbReference type="InterPro" id="IPR008139">
    <property type="entry name" value="SaposinB_dom"/>
</dbReference>